<accession>A0AAN8WVQ7</accession>
<evidence type="ECO:0000256" key="9">
    <source>
        <dbReference type="RuleBase" id="RU003946"/>
    </source>
</evidence>
<feature type="binding site" evidence="8">
    <location>
        <position position="87"/>
    </location>
    <ligand>
        <name>Mg(2+)</name>
        <dbReference type="ChEBI" id="CHEBI:18420"/>
    </ligand>
</feature>
<keyword evidence="4 10" id="KW-0378">Hydrolase</keyword>
<evidence type="ECO:0000313" key="11">
    <source>
        <dbReference type="EMBL" id="KAK7068249.1"/>
    </source>
</evidence>
<feature type="binding site" evidence="8">
    <location>
        <position position="87"/>
    </location>
    <ligand>
        <name>Zn(2+)</name>
        <dbReference type="ChEBI" id="CHEBI:29105"/>
        <label>2</label>
    </ligand>
</feature>
<evidence type="ECO:0000256" key="3">
    <source>
        <dbReference type="ARBA" id="ARBA00022723"/>
    </source>
</evidence>
<feature type="binding site" evidence="8">
    <location>
        <position position="201"/>
    </location>
    <ligand>
        <name>Mg(2+)</name>
        <dbReference type="ChEBI" id="CHEBI:18420"/>
    </ligand>
</feature>
<name>A0AAN8WVQ7_HALRR</name>
<evidence type="ECO:0000256" key="1">
    <source>
        <dbReference type="ARBA" id="ARBA00005984"/>
    </source>
</evidence>
<evidence type="ECO:0000256" key="7">
    <source>
        <dbReference type="PIRSR" id="PIRSR601952-1"/>
    </source>
</evidence>
<proteinExistence type="inferred from homology"/>
<dbReference type="GO" id="GO:0004035">
    <property type="term" value="F:alkaline phosphatase activity"/>
    <property type="evidence" value="ECO:0007669"/>
    <property type="project" value="UniProtKB-EC"/>
</dbReference>
<dbReference type="GO" id="GO:0046872">
    <property type="term" value="F:metal ion binding"/>
    <property type="evidence" value="ECO:0007669"/>
    <property type="project" value="UniProtKB-KW"/>
</dbReference>
<comment type="cofactor">
    <cofactor evidence="8">
        <name>Mg(2+)</name>
        <dbReference type="ChEBI" id="CHEBI:18420"/>
    </cofactor>
    <text evidence="8">Binds 1 Mg(2+) ion.</text>
</comment>
<dbReference type="SMART" id="SM00098">
    <property type="entry name" value="alkPPc"/>
    <property type="match status" value="1"/>
</dbReference>
<dbReference type="PANTHER" id="PTHR11596:SF91">
    <property type="entry name" value="ALKALINE PHOSPHATASE-RELATED"/>
    <property type="match status" value="1"/>
</dbReference>
<evidence type="ECO:0000256" key="5">
    <source>
        <dbReference type="ARBA" id="ARBA00022833"/>
    </source>
</evidence>
<dbReference type="InterPro" id="IPR001952">
    <property type="entry name" value="Alkaline_phosphatase"/>
</dbReference>
<dbReference type="Proteomes" id="UP001381693">
    <property type="component" value="Unassembled WGS sequence"/>
</dbReference>
<dbReference type="AlphaFoldDB" id="A0AAN8WVQ7"/>
<dbReference type="Gene3D" id="3.40.720.10">
    <property type="entry name" value="Alkaline Phosphatase, subunit A"/>
    <property type="match status" value="1"/>
</dbReference>
<protein>
    <recommendedName>
        <fullName evidence="2 10">Alkaline phosphatase</fullName>
        <ecNumber evidence="2 10">3.1.3.1</ecNumber>
    </recommendedName>
</protein>
<dbReference type="PRINTS" id="PR00113">
    <property type="entry name" value="ALKPHPHTASE"/>
</dbReference>
<comment type="caution">
    <text evidence="11">The sequence shown here is derived from an EMBL/GenBank/DDBJ whole genome shotgun (WGS) entry which is preliminary data.</text>
</comment>
<dbReference type="EMBL" id="JAXCGZ010017350">
    <property type="protein sequence ID" value="KAK7068249.1"/>
    <property type="molecule type" value="Genomic_DNA"/>
</dbReference>
<organism evidence="11 12">
    <name type="scientific">Halocaridina rubra</name>
    <name type="common">Hawaiian red shrimp</name>
    <dbReference type="NCBI Taxonomy" id="373956"/>
    <lineage>
        <taxon>Eukaryota</taxon>
        <taxon>Metazoa</taxon>
        <taxon>Ecdysozoa</taxon>
        <taxon>Arthropoda</taxon>
        <taxon>Crustacea</taxon>
        <taxon>Multicrustacea</taxon>
        <taxon>Malacostraca</taxon>
        <taxon>Eumalacostraca</taxon>
        <taxon>Eucarida</taxon>
        <taxon>Decapoda</taxon>
        <taxon>Pleocyemata</taxon>
        <taxon>Caridea</taxon>
        <taxon>Atyoidea</taxon>
        <taxon>Atyidae</taxon>
        <taxon>Halocaridina</taxon>
    </lineage>
</organism>
<evidence type="ECO:0000256" key="2">
    <source>
        <dbReference type="ARBA" id="ARBA00012647"/>
    </source>
</evidence>
<feature type="binding site" evidence="8">
    <location>
        <position position="199"/>
    </location>
    <ligand>
        <name>Mg(2+)</name>
        <dbReference type="ChEBI" id="CHEBI:18420"/>
    </ligand>
</feature>
<reference evidence="11 12" key="1">
    <citation type="submission" date="2023-11" db="EMBL/GenBank/DDBJ databases">
        <title>Halocaridina rubra genome assembly.</title>
        <authorList>
            <person name="Smith C."/>
        </authorList>
    </citation>
    <scope>NUCLEOTIDE SEQUENCE [LARGE SCALE GENOMIC DNA]</scope>
    <source>
        <strain evidence="11">EP-1</strain>
        <tissue evidence="11">Whole</tissue>
    </source>
</reference>
<keyword evidence="5 8" id="KW-0862">Zinc</keyword>
<keyword evidence="6 8" id="KW-0460">Magnesium</keyword>
<sequence>MPRSLLLVLEIKECHYIPPPSFLDYPHTNGQDHLHVTGSKRLRENPETFAIEDSSYWNQAMQAELTAQLQKAPIVQQAKNIIFFIGDGTSISTLSAARLLKGRQTGQFEHQVMTYETFPYSTLIKTYSADKQVTDSAASATAYLNGVKGNQATIGVDANVLLADCAAMNVPEYHTTSILTNFQDAGRSTGIVTVTRVTHASPSGNYAHTAERHWENDDDILAEGGDSDACDDIAEQLVLGDTGSKIKKLTRQ</sequence>
<dbReference type="SUPFAM" id="SSF53649">
    <property type="entry name" value="Alkaline phosphatase-like"/>
    <property type="match status" value="1"/>
</dbReference>
<comment type="catalytic activity">
    <reaction evidence="10">
        <text>a phosphate monoester + H2O = an alcohol + phosphate</text>
        <dbReference type="Rhea" id="RHEA:15017"/>
        <dbReference type="ChEBI" id="CHEBI:15377"/>
        <dbReference type="ChEBI" id="CHEBI:30879"/>
        <dbReference type="ChEBI" id="CHEBI:43474"/>
        <dbReference type="ChEBI" id="CHEBI:67140"/>
        <dbReference type="EC" id="3.1.3.1"/>
    </reaction>
</comment>
<dbReference type="EC" id="3.1.3.1" evidence="2 10"/>
<keyword evidence="12" id="KW-1185">Reference proteome</keyword>
<dbReference type="Pfam" id="PF00245">
    <property type="entry name" value="Alk_phosphatase"/>
    <property type="match status" value="1"/>
</dbReference>
<evidence type="ECO:0000256" key="8">
    <source>
        <dbReference type="PIRSR" id="PIRSR601952-2"/>
    </source>
</evidence>
<dbReference type="InterPro" id="IPR017850">
    <property type="entry name" value="Alkaline_phosphatase_core_sf"/>
</dbReference>
<comment type="similarity">
    <text evidence="1 9">Belongs to the alkaline phosphatase family.</text>
</comment>
<keyword evidence="3 8" id="KW-0479">Metal-binding</keyword>
<dbReference type="CDD" id="cd16012">
    <property type="entry name" value="ALP"/>
    <property type="match status" value="1"/>
</dbReference>
<dbReference type="InterPro" id="IPR018299">
    <property type="entry name" value="Alkaline_phosphatase_AS"/>
</dbReference>
<dbReference type="PANTHER" id="PTHR11596">
    <property type="entry name" value="ALKALINE PHOSPHATASE"/>
    <property type="match status" value="1"/>
</dbReference>
<evidence type="ECO:0000256" key="6">
    <source>
        <dbReference type="ARBA" id="ARBA00022842"/>
    </source>
</evidence>
<evidence type="ECO:0000256" key="4">
    <source>
        <dbReference type="ARBA" id="ARBA00022801"/>
    </source>
</evidence>
<dbReference type="PROSITE" id="PS00123">
    <property type="entry name" value="ALKALINE_PHOSPHATASE"/>
    <property type="match status" value="1"/>
</dbReference>
<evidence type="ECO:0000256" key="10">
    <source>
        <dbReference type="RuleBase" id="RU003947"/>
    </source>
</evidence>
<gene>
    <name evidence="11" type="ORF">SK128_016214</name>
</gene>
<evidence type="ECO:0000313" key="12">
    <source>
        <dbReference type="Proteomes" id="UP001381693"/>
    </source>
</evidence>
<feature type="active site" description="Phosphoserine intermediate" evidence="7">
    <location>
        <position position="136"/>
    </location>
</feature>
<comment type="cofactor">
    <cofactor evidence="8">
        <name>Zn(2+)</name>
        <dbReference type="ChEBI" id="CHEBI:29105"/>
    </cofactor>
    <text evidence="8">Binds 2 Zn(2+) ions.</text>
</comment>